<dbReference type="EMBL" id="KL447360">
    <property type="protein sequence ID" value="KFO72602.1"/>
    <property type="molecule type" value="Genomic_DNA"/>
</dbReference>
<evidence type="ECO:0000313" key="1">
    <source>
        <dbReference type="EMBL" id="KFO72602.1"/>
    </source>
</evidence>
<gene>
    <name evidence="1" type="ORF">N303_00488</name>
</gene>
<proteinExistence type="predicted"/>
<dbReference type="Proteomes" id="UP000053760">
    <property type="component" value="Unassembled WGS sequence"/>
</dbReference>
<evidence type="ECO:0000313" key="2">
    <source>
        <dbReference type="Proteomes" id="UP000053760"/>
    </source>
</evidence>
<protein>
    <recommendedName>
        <fullName evidence="3">Retrovirus-related Pol polyprotein from type-1 retrotransposable element R2</fullName>
    </recommendedName>
</protein>
<evidence type="ECO:0008006" key="3">
    <source>
        <dbReference type="Google" id="ProtNLM"/>
    </source>
</evidence>
<accession>A0A091GEK5</accession>
<keyword evidence="2" id="KW-1185">Reference proteome</keyword>
<name>A0A091GEK5_CUCCA</name>
<feature type="non-terminal residue" evidence="1">
    <location>
        <position position="1"/>
    </location>
</feature>
<reference evidence="1 2" key="1">
    <citation type="submission" date="2014-04" db="EMBL/GenBank/DDBJ databases">
        <title>Genome evolution of avian class.</title>
        <authorList>
            <person name="Zhang G."/>
            <person name="Li C."/>
        </authorList>
    </citation>
    <scope>NUCLEOTIDE SEQUENCE [LARGE SCALE GENOMIC DNA]</scope>
    <source>
        <strain evidence="1">BGI_N303</strain>
    </source>
</reference>
<dbReference type="STRING" id="55661.A0A091GEK5"/>
<organism evidence="1 2">
    <name type="scientific">Cuculus canorus</name>
    <name type="common">Common cuckoo</name>
    <dbReference type="NCBI Taxonomy" id="55661"/>
    <lineage>
        <taxon>Eukaryota</taxon>
        <taxon>Metazoa</taxon>
        <taxon>Chordata</taxon>
        <taxon>Craniata</taxon>
        <taxon>Vertebrata</taxon>
        <taxon>Euteleostomi</taxon>
        <taxon>Archelosauria</taxon>
        <taxon>Archosauria</taxon>
        <taxon>Dinosauria</taxon>
        <taxon>Saurischia</taxon>
        <taxon>Theropoda</taxon>
        <taxon>Coelurosauria</taxon>
        <taxon>Aves</taxon>
        <taxon>Neognathae</taxon>
        <taxon>Neoaves</taxon>
        <taxon>Otidimorphae</taxon>
        <taxon>Cuculiformes</taxon>
        <taxon>Cuculidae</taxon>
        <taxon>Cuculus</taxon>
    </lineage>
</organism>
<feature type="non-terminal residue" evidence="1">
    <location>
        <position position="195"/>
    </location>
</feature>
<dbReference type="AlphaFoldDB" id="A0A091GEK5"/>
<sequence>RANVYPNREFLSRGRREAHNKTCRHCPGLTESCAHIIGYCPRVQEARIKRHNIVCKILADEAKKKDWKIYIEPLIRNDNNDLFKLDLIIVKDGAAMVIDVTIRYESTLLTLKEAAMEKVKKYEHLKDQIKDLTGASIIRFFGFPLGARGKWYDGNSDVLSDIGLSQSRVNKTAIRLSNLALFSSVDIVHIFTSSA</sequence>